<organism evidence="2 3">
    <name type="scientific">Embleya scabrispora</name>
    <dbReference type="NCBI Taxonomy" id="159449"/>
    <lineage>
        <taxon>Bacteria</taxon>
        <taxon>Bacillati</taxon>
        <taxon>Actinomycetota</taxon>
        <taxon>Actinomycetes</taxon>
        <taxon>Kitasatosporales</taxon>
        <taxon>Streptomycetaceae</taxon>
        <taxon>Embleya</taxon>
    </lineage>
</organism>
<evidence type="ECO:0000259" key="1">
    <source>
        <dbReference type="PROSITE" id="PS50943"/>
    </source>
</evidence>
<gene>
    <name evidence="2" type="ORF">B4N89_45030</name>
</gene>
<evidence type="ECO:0000313" key="3">
    <source>
        <dbReference type="Proteomes" id="UP000190037"/>
    </source>
</evidence>
<dbReference type="AlphaFoldDB" id="A0A1T3NII2"/>
<dbReference type="EMBL" id="MWQN01000005">
    <property type="protein sequence ID" value="OPC76657.1"/>
    <property type="molecule type" value="Genomic_DNA"/>
</dbReference>
<comment type="caution">
    <text evidence="2">The sequence shown here is derived from an EMBL/GenBank/DDBJ whole genome shotgun (WGS) entry which is preliminary data.</text>
</comment>
<protein>
    <recommendedName>
        <fullName evidence="1">HTH cro/C1-type domain-containing protein</fullName>
    </recommendedName>
</protein>
<proteinExistence type="predicted"/>
<dbReference type="InterPro" id="IPR010982">
    <property type="entry name" value="Lambda_DNA-bd_dom_sf"/>
</dbReference>
<accession>A0A1T3NII2</accession>
<sequence length="96" mass="10110">MSGQYLRLLGTGQRTNPSADVLRLVADYFEVSPDDLIGSPAPPVDNGVRFVVVGEKSLSPAAHKAIAEFVEAIVEAEESGLPLPQAPGTRAVPAER</sequence>
<dbReference type="GO" id="GO:0003677">
    <property type="term" value="F:DNA binding"/>
    <property type="evidence" value="ECO:0007669"/>
    <property type="project" value="InterPro"/>
</dbReference>
<reference evidence="2 3" key="1">
    <citation type="submission" date="2017-03" db="EMBL/GenBank/DDBJ databases">
        <title>Draft genome sequence of Streptomyces scabrisporus NF3, endophyte isolated from Amphipterygium adstringens.</title>
        <authorList>
            <person name="Vazquez M."/>
            <person name="Ceapa C.D."/>
            <person name="Rodriguez Luna D."/>
            <person name="Sanchez Esquivel S."/>
        </authorList>
    </citation>
    <scope>NUCLEOTIDE SEQUENCE [LARGE SCALE GENOMIC DNA]</scope>
    <source>
        <strain evidence="2 3">NF3</strain>
    </source>
</reference>
<keyword evidence="3" id="KW-1185">Reference proteome</keyword>
<feature type="domain" description="HTH cro/C1-type" evidence="1">
    <location>
        <begin position="11"/>
        <end position="36"/>
    </location>
</feature>
<evidence type="ECO:0000313" key="2">
    <source>
        <dbReference type="EMBL" id="OPC76657.1"/>
    </source>
</evidence>
<dbReference type="Proteomes" id="UP000190037">
    <property type="component" value="Unassembled WGS sequence"/>
</dbReference>
<dbReference type="PROSITE" id="PS50943">
    <property type="entry name" value="HTH_CROC1"/>
    <property type="match status" value="1"/>
</dbReference>
<dbReference type="InterPro" id="IPR001387">
    <property type="entry name" value="Cro/C1-type_HTH"/>
</dbReference>
<dbReference type="Gene3D" id="1.10.260.40">
    <property type="entry name" value="lambda repressor-like DNA-binding domains"/>
    <property type="match status" value="1"/>
</dbReference>
<name>A0A1T3NII2_9ACTN</name>
<dbReference type="SUPFAM" id="SSF47413">
    <property type="entry name" value="lambda repressor-like DNA-binding domains"/>
    <property type="match status" value="1"/>
</dbReference>